<evidence type="ECO:0000256" key="15">
    <source>
        <dbReference type="ARBA" id="ARBA00023577"/>
    </source>
</evidence>
<keyword evidence="10 16" id="KW-0479">Metal-binding</keyword>
<feature type="site" description="Important for catalysis" evidence="16">
    <location>
        <position position="191"/>
    </location>
</feature>
<comment type="subunit">
    <text evidence="6 16 17">Homodimer.</text>
</comment>
<keyword evidence="11 16" id="KW-0460">Magnesium</keyword>
<evidence type="ECO:0000256" key="9">
    <source>
        <dbReference type="ARBA" id="ARBA00022605"/>
    </source>
</evidence>
<evidence type="ECO:0000256" key="14">
    <source>
        <dbReference type="ARBA" id="ARBA00023304"/>
    </source>
</evidence>
<feature type="binding site" evidence="16">
    <location>
        <position position="223"/>
    </location>
    <ligand>
        <name>substrate</name>
    </ligand>
</feature>
<name>A0A0U9I379_9FIRM</name>
<dbReference type="SMART" id="SM01329">
    <property type="entry name" value="Iso_dh"/>
    <property type="match status" value="1"/>
</dbReference>
<dbReference type="EC" id="1.1.1.85" evidence="16"/>
<dbReference type="PROSITE" id="PS00470">
    <property type="entry name" value="IDH_IMDH"/>
    <property type="match status" value="1"/>
</dbReference>
<dbReference type="PANTHER" id="PTHR42979:SF1">
    <property type="entry name" value="3-ISOPROPYLMALATE DEHYDROGENASE"/>
    <property type="match status" value="1"/>
</dbReference>
<evidence type="ECO:0000256" key="7">
    <source>
        <dbReference type="ARBA" id="ARBA00022430"/>
    </source>
</evidence>
<evidence type="ECO:0000256" key="11">
    <source>
        <dbReference type="ARBA" id="ARBA00022842"/>
    </source>
</evidence>
<evidence type="ECO:0000313" key="20">
    <source>
        <dbReference type="Proteomes" id="UP000062160"/>
    </source>
</evidence>
<feature type="binding site" evidence="16">
    <location>
        <begin position="75"/>
        <end position="88"/>
    </location>
    <ligand>
        <name>NAD(+)</name>
        <dbReference type="ChEBI" id="CHEBI:57540"/>
    </ligand>
</feature>
<dbReference type="AlphaFoldDB" id="A0A0U9I379"/>
<keyword evidence="8 16" id="KW-0963">Cytoplasm</keyword>
<evidence type="ECO:0000256" key="10">
    <source>
        <dbReference type="ARBA" id="ARBA00022723"/>
    </source>
</evidence>
<dbReference type="Gene3D" id="3.40.718.10">
    <property type="entry name" value="Isopropylmalate Dehydrogenase"/>
    <property type="match status" value="1"/>
</dbReference>
<dbReference type="SUPFAM" id="SSF53659">
    <property type="entry name" value="Isocitrate/Isopropylmalate dehydrogenase-like"/>
    <property type="match status" value="1"/>
</dbReference>
<evidence type="ECO:0000256" key="8">
    <source>
        <dbReference type="ARBA" id="ARBA00022490"/>
    </source>
</evidence>
<comment type="function">
    <text evidence="15 16 17">Catalyzes the oxidation of 3-carboxy-2-hydroxy-4-methylpentanoate (3-isopropylmalate) to 3-carboxy-4-methyl-2-oxopentanoate. The product decarboxylates to 4-methyl-2 oxopentanoate.</text>
</comment>
<evidence type="ECO:0000256" key="12">
    <source>
        <dbReference type="ARBA" id="ARBA00023002"/>
    </source>
</evidence>
<accession>A0A0U9I379</accession>
<feature type="binding site" evidence="16">
    <location>
        <position position="223"/>
    </location>
    <ligand>
        <name>Mg(2+)</name>
        <dbReference type="ChEBI" id="CHEBI:18420"/>
    </ligand>
</feature>
<evidence type="ECO:0000256" key="6">
    <source>
        <dbReference type="ARBA" id="ARBA00011738"/>
    </source>
</evidence>
<evidence type="ECO:0000259" key="18">
    <source>
        <dbReference type="SMART" id="SM01329"/>
    </source>
</evidence>
<sequence length="356" mass="38810">MYKVALLPGDGIGPEIIAEAVKILKAVGEKYNIDFQFEEGIVGGAAVDAYGTPLPDKVIELCKSSDGILFGAVGGPKWDALPKEKRPEQAILGLRKSLDLYANLRSVILFKALADASPIKREIIGDELDIMIVRELTGGLYFGKPRGIEKTADGVRGFDTMEYTDKEIKRVARIAFEAAQRRKKHLTSVDKANVLETSRLWRSIVTEMAKDYPDVTLSHMYVDNCSMQLILNPRQFDVILTENTFGDILSDEASVLTGSIGMLPSASLGDSKPYLYEPIHGSAPDIAGFGKANPVACILSAAMMLEYSFDKKEAAASVQNAVEKTLNEGYRTFDIQAGAKKVVSTSEMGDIIKGYI</sequence>
<comment type="catalytic activity">
    <reaction evidence="1 16 17">
        <text>(2R,3S)-3-isopropylmalate + NAD(+) = 4-methyl-2-oxopentanoate + CO2 + NADH</text>
        <dbReference type="Rhea" id="RHEA:32271"/>
        <dbReference type="ChEBI" id="CHEBI:16526"/>
        <dbReference type="ChEBI" id="CHEBI:17865"/>
        <dbReference type="ChEBI" id="CHEBI:35121"/>
        <dbReference type="ChEBI" id="CHEBI:57540"/>
        <dbReference type="ChEBI" id="CHEBI:57945"/>
        <dbReference type="EC" id="1.1.1.85"/>
    </reaction>
</comment>
<evidence type="ECO:0000256" key="1">
    <source>
        <dbReference type="ARBA" id="ARBA00000624"/>
    </source>
</evidence>
<evidence type="ECO:0000313" key="19">
    <source>
        <dbReference type="EMBL" id="GAQ24440.1"/>
    </source>
</evidence>
<dbReference type="Pfam" id="PF00180">
    <property type="entry name" value="Iso_dh"/>
    <property type="match status" value="1"/>
</dbReference>
<evidence type="ECO:0000256" key="13">
    <source>
        <dbReference type="ARBA" id="ARBA00023027"/>
    </source>
</evidence>
<dbReference type="InterPro" id="IPR019818">
    <property type="entry name" value="IsoCit/isopropylmalate_DH_CS"/>
</dbReference>
<proteinExistence type="inferred from homology"/>
<evidence type="ECO:0000256" key="16">
    <source>
        <dbReference type="HAMAP-Rule" id="MF_01033"/>
    </source>
</evidence>
<keyword evidence="7 16" id="KW-0432">Leucine biosynthesis</keyword>
<feature type="domain" description="Isopropylmalate dehydrogenase-like" evidence="18">
    <location>
        <begin position="3"/>
        <end position="352"/>
    </location>
</feature>
<keyword evidence="20" id="KW-1185">Reference proteome</keyword>
<comment type="subcellular location">
    <subcellularLocation>
        <location evidence="3 16">Cytoplasm</location>
    </subcellularLocation>
</comment>
<evidence type="ECO:0000256" key="5">
    <source>
        <dbReference type="ARBA" id="ARBA00008319"/>
    </source>
</evidence>
<evidence type="ECO:0000256" key="3">
    <source>
        <dbReference type="ARBA" id="ARBA00004496"/>
    </source>
</evidence>
<dbReference type="InterPro" id="IPR024084">
    <property type="entry name" value="IsoPropMal-DH-like_dom"/>
</dbReference>
<feature type="binding site" evidence="16">
    <location>
        <position position="251"/>
    </location>
    <ligand>
        <name>Mg(2+)</name>
        <dbReference type="ChEBI" id="CHEBI:18420"/>
    </ligand>
</feature>
<gene>
    <name evidence="16" type="primary">leuB</name>
    <name evidence="19" type="ORF">TSYNT_5267</name>
</gene>
<protein>
    <recommendedName>
        <fullName evidence="16">3-isopropylmalate dehydrogenase</fullName>
        <ecNumber evidence="16">1.1.1.85</ecNumber>
    </recommendedName>
    <alternativeName>
        <fullName evidence="16">3-IPM-DH</fullName>
    </alternativeName>
    <alternativeName>
        <fullName evidence="16">Beta-IPM dehydrogenase</fullName>
        <shortName evidence="16">IMDH</shortName>
    </alternativeName>
</protein>
<dbReference type="GO" id="GO:0009098">
    <property type="term" value="P:L-leucine biosynthetic process"/>
    <property type="evidence" value="ECO:0007669"/>
    <property type="project" value="UniProtKB-UniRule"/>
</dbReference>
<dbReference type="GO" id="GO:0005829">
    <property type="term" value="C:cytosol"/>
    <property type="evidence" value="ECO:0007669"/>
    <property type="project" value="TreeGrafter"/>
</dbReference>
<feature type="binding site" evidence="16">
    <location>
        <position position="95"/>
    </location>
    <ligand>
        <name>substrate</name>
    </ligand>
</feature>
<feature type="binding site" evidence="16">
    <location>
        <position position="134"/>
    </location>
    <ligand>
        <name>substrate</name>
    </ligand>
</feature>
<comment type="cofactor">
    <cofactor evidence="2">
        <name>Mn(2+)</name>
        <dbReference type="ChEBI" id="CHEBI:29035"/>
    </cofactor>
</comment>
<dbReference type="GO" id="GO:0051287">
    <property type="term" value="F:NAD binding"/>
    <property type="evidence" value="ECO:0007669"/>
    <property type="project" value="InterPro"/>
</dbReference>
<evidence type="ECO:0000256" key="17">
    <source>
        <dbReference type="RuleBase" id="RU004445"/>
    </source>
</evidence>
<reference evidence="19" key="1">
    <citation type="journal article" date="2016" name="Genome Announc.">
        <title>Draft Genome Sequence of the Syntrophic Lactate-Degrading Bacterium Tepidanaerobacter syntrophicus JLT.</title>
        <authorList>
            <person name="Matsuura N."/>
            <person name="Ohashi A."/>
            <person name="Tourlousse D.M."/>
            <person name="Sekiguchi Y."/>
        </authorList>
    </citation>
    <scope>NUCLEOTIDE SEQUENCE [LARGE SCALE GENOMIC DNA]</scope>
    <source>
        <strain evidence="19">JL</strain>
    </source>
</reference>
<dbReference type="FunFam" id="3.40.718.10:FF:000028">
    <property type="entry name" value="3-isopropylmalate dehydrogenase"/>
    <property type="match status" value="1"/>
</dbReference>
<feature type="binding site" evidence="16">
    <location>
        <begin position="281"/>
        <end position="293"/>
    </location>
    <ligand>
        <name>NAD(+)</name>
        <dbReference type="ChEBI" id="CHEBI:57540"/>
    </ligand>
</feature>
<dbReference type="InterPro" id="IPR004429">
    <property type="entry name" value="Isopropylmalate_DH"/>
</dbReference>
<feature type="site" description="Important for catalysis" evidence="16">
    <location>
        <position position="141"/>
    </location>
</feature>
<dbReference type="NCBIfam" id="TIGR00169">
    <property type="entry name" value="leuB"/>
    <property type="match status" value="1"/>
</dbReference>
<dbReference type="Proteomes" id="UP000062160">
    <property type="component" value="Unassembled WGS sequence"/>
</dbReference>
<comment type="pathway">
    <text evidence="4 16 17">Amino-acid biosynthesis; L-leucine biosynthesis; L-leucine from 3-methyl-2-oxobutanoate: step 3/4.</text>
</comment>
<dbReference type="PANTHER" id="PTHR42979">
    <property type="entry name" value="3-ISOPROPYLMALATE DEHYDROGENASE"/>
    <property type="match status" value="1"/>
</dbReference>
<evidence type="ECO:0000256" key="4">
    <source>
        <dbReference type="ARBA" id="ARBA00004762"/>
    </source>
</evidence>
<feature type="binding site" evidence="16">
    <location>
        <position position="247"/>
    </location>
    <ligand>
        <name>Mg(2+)</name>
        <dbReference type="ChEBI" id="CHEBI:18420"/>
    </ligand>
</feature>
<dbReference type="UniPathway" id="UPA00048">
    <property type="reaction ID" value="UER00072"/>
</dbReference>
<comment type="similarity">
    <text evidence="5 16">Belongs to the isocitrate and isopropylmalate dehydrogenases family. LeuB type 1 subfamily.</text>
</comment>
<dbReference type="STRING" id="224999.GCA_001485475_00422"/>
<feature type="binding site" evidence="16">
    <location>
        <position position="105"/>
    </location>
    <ligand>
        <name>substrate</name>
    </ligand>
</feature>
<dbReference type="GO" id="GO:0000287">
    <property type="term" value="F:magnesium ion binding"/>
    <property type="evidence" value="ECO:0007669"/>
    <property type="project" value="InterPro"/>
</dbReference>
<dbReference type="EMBL" id="DF976999">
    <property type="protein sequence ID" value="GAQ24440.1"/>
    <property type="molecule type" value="Genomic_DNA"/>
</dbReference>
<evidence type="ECO:0000256" key="2">
    <source>
        <dbReference type="ARBA" id="ARBA00001936"/>
    </source>
</evidence>
<comment type="cofactor">
    <cofactor evidence="16 17">
        <name>Mg(2+)</name>
        <dbReference type="ChEBI" id="CHEBI:18420"/>
    </cofactor>
    <cofactor evidence="16 17">
        <name>Mn(2+)</name>
        <dbReference type="ChEBI" id="CHEBI:29035"/>
    </cofactor>
    <text evidence="16 17">Binds 1 Mg(2+) or Mn(2+) ion per subunit.</text>
</comment>
<organism evidence="19">
    <name type="scientific">Tepidanaerobacter syntrophicus</name>
    <dbReference type="NCBI Taxonomy" id="224999"/>
    <lineage>
        <taxon>Bacteria</taxon>
        <taxon>Bacillati</taxon>
        <taxon>Bacillota</taxon>
        <taxon>Clostridia</taxon>
        <taxon>Thermosediminibacterales</taxon>
        <taxon>Tepidanaerobacteraceae</taxon>
        <taxon>Tepidanaerobacter</taxon>
    </lineage>
</organism>
<keyword evidence="12 16" id="KW-0560">Oxidoreductase</keyword>
<keyword evidence="16" id="KW-0464">Manganese</keyword>
<keyword evidence="13 16" id="KW-0520">NAD</keyword>
<keyword evidence="9 16" id="KW-0028">Amino-acid biosynthesis</keyword>
<dbReference type="GO" id="GO:0003862">
    <property type="term" value="F:3-isopropylmalate dehydrogenase activity"/>
    <property type="evidence" value="ECO:0007669"/>
    <property type="project" value="UniProtKB-UniRule"/>
</dbReference>
<keyword evidence="14 16" id="KW-0100">Branched-chain amino acid biosynthesis</keyword>
<dbReference type="HAMAP" id="MF_01033">
    <property type="entry name" value="LeuB_type1"/>
    <property type="match status" value="1"/>
</dbReference>